<accession>A0A1H8AFJ5</accession>
<gene>
    <name evidence="1" type="ORF">SAMN05216180_1267</name>
</gene>
<dbReference type="EMBL" id="FOCG01000001">
    <property type="protein sequence ID" value="SEM68569.1"/>
    <property type="molecule type" value="Genomic_DNA"/>
</dbReference>
<dbReference type="AlphaFoldDB" id="A0A1H8AFJ5"/>
<sequence>MMRTGLPVTMLSLVAAVALSFALVKWSTPKESAPINRGAEAVPIEEAADYEYLLKDYRGRLAVFHRGAADPDLVFDVYIQSLPDYDRGQLKNGVSAKDYAELVNLIEDYTS</sequence>
<evidence type="ECO:0000313" key="2">
    <source>
        <dbReference type="Proteomes" id="UP000199158"/>
    </source>
</evidence>
<organism evidence="1 2">
    <name type="scientific">Hydrogenoanaerobacterium saccharovorans</name>
    <dbReference type="NCBI Taxonomy" id="474960"/>
    <lineage>
        <taxon>Bacteria</taxon>
        <taxon>Bacillati</taxon>
        <taxon>Bacillota</taxon>
        <taxon>Clostridia</taxon>
        <taxon>Eubacteriales</taxon>
        <taxon>Oscillospiraceae</taxon>
        <taxon>Hydrogenoanaerobacterium</taxon>
    </lineage>
</organism>
<keyword evidence="2" id="KW-1185">Reference proteome</keyword>
<evidence type="ECO:0000313" key="1">
    <source>
        <dbReference type="EMBL" id="SEM68569.1"/>
    </source>
</evidence>
<dbReference type="OrthoDB" id="1863753at2"/>
<dbReference type="Proteomes" id="UP000199158">
    <property type="component" value="Unassembled WGS sequence"/>
</dbReference>
<reference evidence="1 2" key="1">
    <citation type="submission" date="2016-10" db="EMBL/GenBank/DDBJ databases">
        <authorList>
            <person name="de Groot N.N."/>
        </authorList>
    </citation>
    <scope>NUCLEOTIDE SEQUENCE [LARGE SCALE GENOMIC DNA]</scope>
    <source>
        <strain evidence="1 2">CGMCC 1.5070</strain>
    </source>
</reference>
<dbReference type="RefSeq" id="WP_123811012.1">
    <property type="nucleotide sequence ID" value="NZ_FOCG01000001.1"/>
</dbReference>
<proteinExistence type="predicted"/>
<dbReference type="STRING" id="474960.SAMN05216180_1267"/>
<name>A0A1H8AFJ5_9FIRM</name>
<evidence type="ECO:0008006" key="3">
    <source>
        <dbReference type="Google" id="ProtNLM"/>
    </source>
</evidence>
<protein>
    <recommendedName>
        <fullName evidence="3">Bypass of forespore C C-terminal domain-containing protein</fullName>
    </recommendedName>
</protein>